<dbReference type="InterPro" id="IPR058547">
    <property type="entry name" value="Pelota_N"/>
</dbReference>
<evidence type="ECO:0000256" key="2">
    <source>
        <dbReference type="ARBA" id="ARBA00004496"/>
    </source>
</evidence>
<dbReference type="InterPro" id="IPR005142">
    <property type="entry name" value="eRF1_3"/>
</dbReference>
<dbReference type="FunFam" id="2.30.30.870:FF:000001">
    <property type="entry name" value="Protein pelota homolog"/>
    <property type="match status" value="1"/>
</dbReference>
<dbReference type="GO" id="GO:0070966">
    <property type="term" value="P:nuclear-transcribed mRNA catabolic process, no-go decay"/>
    <property type="evidence" value="ECO:0007669"/>
    <property type="project" value="InterPro"/>
</dbReference>
<dbReference type="Proteomes" id="UP000001460">
    <property type="component" value="Unassembled WGS sequence"/>
</dbReference>
<dbReference type="PANTHER" id="PTHR10853:SF0">
    <property type="entry name" value="PROTEIN PELOTA HOMOLOG"/>
    <property type="match status" value="1"/>
</dbReference>
<dbReference type="Gene3D" id="3.30.420.60">
    <property type="entry name" value="eRF1 domain 2"/>
    <property type="match status" value="1"/>
</dbReference>
<dbReference type="GO" id="GO:0046872">
    <property type="term" value="F:metal ion binding"/>
    <property type="evidence" value="ECO:0007669"/>
    <property type="project" value="UniProtKB-KW"/>
</dbReference>
<evidence type="ECO:0000259" key="7">
    <source>
        <dbReference type="SMART" id="SM01194"/>
    </source>
</evidence>
<accession>B6AB21</accession>
<dbReference type="Pfam" id="PF03465">
    <property type="entry name" value="eRF1_3"/>
    <property type="match status" value="1"/>
</dbReference>
<dbReference type="InterPro" id="IPR042226">
    <property type="entry name" value="eFR1_2_sf"/>
</dbReference>
<evidence type="ECO:0000256" key="1">
    <source>
        <dbReference type="ARBA" id="ARBA00001968"/>
    </source>
</evidence>
<dbReference type="EMBL" id="DS989727">
    <property type="protein sequence ID" value="EEA05573.1"/>
    <property type="molecule type" value="Genomic_DNA"/>
</dbReference>
<evidence type="ECO:0000256" key="4">
    <source>
        <dbReference type="ARBA" id="ARBA00013382"/>
    </source>
</evidence>
<keyword evidence="9" id="KW-1185">Reference proteome</keyword>
<dbReference type="eggNOG" id="KOG2869">
    <property type="taxonomic scope" value="Eukaryota"/>
</dbReference>
<comment type="similarity">
    <text evidence="3">Belongs to the eukaryotic release factor 1 family. Pelota subfamily.</text>
</comment>
<dbReference type="RefSeq" id="XP_002139922.1">
    <property type="nucleotide sequence ID" value="XM_002139886.1"/>
</dbReference>
<dbReference type="GO" id="GO:0070651">
    <property type="term" value="P:nonfunctional rRNA decay"/>
    <property type="evidence" value="ECO:0007669"/>
    <property type="project" value="TreeGrafter"/>
</dbReference>
<dbReference type="OrthoDB" id="10249111at2759"/>
<dbReference type="OMA" id="DDLWHLK"/>
<keyword evidence="6" id="KW-0479">Metal-binding</keyword>
<evidence type="ECO:0000313" key="8">
    <source>
        <dbReference type="EMBL" id="EEA05573.1"/>
    </source>
</evidence>
<dbReference type="GO" id="GO:0070481">
    <property type="term" value="P:nuclear-transcribed mRNA catabolic process, non-stop decay"/>
    <property type="evidence" value="ECO:0007669"/>
    <property type="project" value="InterPro"/>
</dbReference>
<dbReference type="GO" id="GO:0071025">
    <property type="term" value="P:RNA surveillance"/>
    <property type="evidence" value="ECO:0007669"/>
    <property type="project" value="InterPro"/>
</dbReference>
<dbReference type="Gene3D" id="3.30.1330.30">
    <property type="match status" value="1"/>
</dbReference>
<evidence type="ECO:0000256" key="5">
    <source>
        <dbReference type="ARBA" id="ARBA00022490"/>
    </source>
</evidence>
<dbReference type="SUPFAM" id="SSF159065">
    <property type="entry name" value="Dom34/Pelota N-terminal domain-like"/>
    <property type="match status" value="1"/>
</dbReference>
<evidence type="ECO:0000256" key="3">
    <source>
        <dbReference type="ARBA" id="ARBA00009504"/>
    </source>
</evidence>
<keyword evidence="5" id="KW-0963">Cytoplasm</keyword>
<dbReference type="SUPFAM" id="SSF53137">
    <property type="entry name" value="Translational machinery components"/>
    <property type="match status" value="1"/>
</dbReference>
<reference evidence="8" key="1">
    <citation type="submission" date="2008-06" db="EMBL/GenBank/DDBJ databases">
        <authorList>
            <person name="Lorenzi H."/>
            <person name="Inman J."/>
            <person name="Miller J."/>
            <person name="Schobel S."/>
            <person name="Amedeo P."/>
            <person name="Caler E.V."/>
            <person name="da Silva J."/>
        </authorList>
    </citation>
    <scope>NUCLEOTIDE SEQUENCE [LARGE SCALE GENOMIC DNA]</scope>
    <source>
        <strain evidence="8">RN66</strain>
    </source>
</reference>
<gene>
    <name evidence="8" type="ORF">CMU_025800</name>
</gene>
<dbReference type="GO" id="GO:0005737">
    <property type="term" value="C:cytoplasm"/>
    <property type="evidence" value="ECO:0007669"/>
    <property type="project" value="UniProtKB-SubCell"/>
</dbReference>
<dbReference type="InterPro" id="IPR038069">
    <property type="entry name" value="Pelota/DOM34_N"/>
</dbReference>
<name>B6AB21_CRYMR</name>
<dbReference type="STRING" id="441375.B6AB21"/>
<evidence type="ECO:0000313" key="9">
    <source>
        <dbReference type="Proteomes" id="UP000001460"/>
    </source>
</evidence>
<dbReference type="Gene3D" id="2.30.30.870">
    <property type="entry name" value="Pelota, domain A"/>
    <property type="match status" value="1"/>
</dbReference>
<comment type="cofactor">
    <cofactor evidence="1">
        <name>a divalent metal cation</name>
        <dbReference type="ChEBI" id="CHEBI:60240"/>
    </cofactor>
</comment>
<dbReference type="InterPro" id="IPR004405">
    <property type="entry name" value="TF_pelota"/>
</dbReference>
<organism evidence="8 9">
    <name type="scientific">Cryptosporidium muris (strain RN66)</name>
    <dbReference type="NCBI Taxonomy" id="441375"/>
    <lineage>
        <taxon>Eukaryota</taxon>
        <taxon>Sar</taxon>
        <taxon>Alveolata</taxon>
        <taxon>Apicomplexa</taxon>
        <taxon>Conoidasida</taxon>
        <taxon>Coccidia</taxon>
        <taxon>Eucoccidiorida</taxon>
        <taxon>Eimeriorina</taxon>
        <taxon>Cryptosporidiidae</taxon>
        <taxon>Cryptosporidium</taxon>
    </lineage>
</organism>
<dbReference type="AlphaFoldDB" id="B6AB21"/>
<dbReference type="InterPro" id="IPR029064">
    <property type="entry name" value="Ribosomal_eL30-like_sf"/>
</dbReference>
<dbReference type="GeneID" id="6995137"/>
<sequence>MQIIRLKVIKDGFGFVKLKINCSDDIWELYNLIIPGDSVRSITYRKVYKEYGTGSSSVKVHRLMLTLIVKGCTYEGDCLRISGLNAVENEFVKVGQHHTIDIKVDSELILYKKSWDWLSKKKLMECSDESNVKKNDICILLMDNNGLANFYIATKTSIKHLFNVTHNISKKRGDNSYRDSKYNFFEKINNSLKQNLDLNNIDCIITAGPGFMKDDYLDYIKNTSLHKDKEFSKLIYNKKHIFLIAKASNANKPAVEELLSSEELQDRLKDTKAFIQVQMLNKFHMYICNKPSMVCYGPNHVKKALENNAVDTLLLCDSLLRCFDTSKRRFITNLAELNTNLGGKLYIYSENHFSGQQLQKLSGIAAILRFPMLEEEFEDEDNQILDNINSCTNNDNEFASNYVSSNGQKSFVEQIQDEIDEDSSYCEKLGNLKI</sequence>
<comment type="subcellular location">
    <subcellularLocation>
        <location evidence="2">Cytoplasm</location>
    </subcellularLocation>
</comment>
<protein>
    <recommendedName>
        <fullName evidence="4">Eukaryotic peptide chain release factor subunit 1</fullName>
    </recommendedName>
</protein>
<dbReference type="VEuPathDB" id="CryptoDB:CMU_025800"/>
<dbReference type="Pfam" id="PF03464">
    <property type="entry name" value="eRF1_2"/>
    <property type="match status" value="1"/>
</dbReference>
<feature type="domain" description="eRF1/Pelota-like N-terminal" evidence="7">
    <location>
        <begin position="1"/>
        <end position="128"/>
    </location>
</feature>
<dbReference type="Pfam" id="PF26356">
    <property type="entry name" value="Pelota_N"/>
    <property type="match status" value="1"/>
</dbReference>
<dbReference type="PANTHER" id="PTHR10853">
    <property type="entry name" value="PELOTA"/>
    <property type="match status" value="1"/>
</dbReference>
<dbReference type="SUPFAM" id="SSF55315">
    <property type="entry name" value="L30e-like"/>
    <property type="match status" value="1"/>
</dbReference>
<evidence type="ECO:0000256" key="6">
    <source>
        <dbReference type="ARBA" id="ARBA00022723"/>
    </source>
</evidence>
<dbReference type="InterPro" id="IPR005141">
    <property type="entry name" value="eRF1_2"/>
</dbReference>
<proteinExistence type="inferred from homology"/>
<dbReference type="SMART" id="SM01194">
    <property type="entry name" value="eRF1_1"/>
    <property type="match status" value="1"/>
</dbReference>
<dbReference type="InterPro" id="IPR005140">
    <property type="entry name" value="eRF1_Pelota-like_N"/>
</dbReference>
<dbReference type="GO" id="GO:0032790">
    <property type="term" value="P:ribosome disassembly"/>
    <property type="evidence" value="ECO:0007669"/>
    <property type="project" value="TreeGrafter"/>
</dbReference>